<gene>
    <name evidence="2" type="ORF">jhhlp_005457</name>
</gene>
<dbReference type="Pfam" id="PF01814">
    <property type="entry name" value="Hemerythrin"/>
    <property type="match status" value="1"/>
</dbReference>
<dbReference type="STRING" id="41688.A0A2N3N6X5"/>
<evidence type="ECO:0000313" key="3">
    <source>
        <dbReference type="Proteomes" id="UP000233524"/>
    </source>
</evidence>
<dbReference type="VEuPathDB" id="FungiDB:jhhlp_005457"/>
<dbReference type="OrthoDB" id="58416at2759"/>
<dbReference type="InterPro" id="IPR053206">
    <property type="entry name" value="Dimeric_xanthone_biosynth"/>
</dbReference>
<name>A0A2N3N6X5_9PEZI</name>
<accession>A0A2N3N6X5</accession>
<comment type="caution">
    <text evidence="2">The sequence shown here is derived from an EMBL/GenBank/DDBJ whole genome shotgun (WGS) entry which is preliminary data.</text>
</comment>
<protein>
    <recommendedName>
        <fullName evidence="1">Hemerythrin-like domain-containing protein</fullName>
    </recommendedName>
</protein>
<organism evidence="2 3">
    <name type="scientific">Lomentospora prolificans</name>
    <dbReference type="NCBI Taxonomy" id="41688"/>
    <lineage>
        <taxon>Eukaryota</taxon>
        <taxon>Fungi</taxon>
        <taxon>Dikarya</taxon>
        <taxon>Ascomycota</taxon>
        <taxon>Pezizomycotina</taxon>
        <taxon>Sordariomycetes</taxon>
        <taxon>Hypocreomycetidae</taxon>
        <taxon>Microascales</taxon>
        <taxon>Microascaceae</taxon>
        <taxon>Lomentospora</taxon>
    </lineage>
</organism>
<evidence type="ECO:0000259" key="1">
    <source>
        <dbReference type="Pfam" id="PF01814"/>
    </source>
</evidence>
<dbReference type="InParanoid" id="A0A2N3N6X5"/>
<dbReference type="CDD" id="cd12108">
    <property type="entry name" value="Hr-like"/>
    <property type="match status" value="1"/>
</dbReference>
<sequence>MAPVYADHPFELLHTEIYKLPKGAKPDLMQSIASEMVLVHNIIIRGLNAIILQAPHIKPEDEIPFCHFITYWCHFLDIHHRGEEKHFFPGIERLTGKKGIMDVNIEQHDMFHSQMDDFSDYIKACIAGTNKFSRDEVVTRLDSFAKTLVTHLNDEIPTLLGLREYGDEKMQPILAVIEEEVKEGMGTMTLTGGFPWFMTCGDVNFEDGLWKNFPPGIAPKVAFFICRHFTFWIHADWWKFGPCDKFGNLQPLYAVPEEHVE</sequence>
<evidence type="ECO:0000313" key="2">
    <source>
        <dbReference type="EMBL" id="PKS08181.1"/>
    </source>
</evidence>
<reference evidence="2 3" key="1">
    <citation type="journal article" date="2017" name="G3 (Bethesda)">
        <title>First Draft Genome Sequence of the Pathogenic Fungus Lomentospora prolificans (Formerly Scedosporium prolificans).</title>
        <authorList>
            <person name="Luo R."/>
            <person name="Zimin A."/>
            <person name="Workman R."/>
            <person name="Fan Y."/>
            <person name="Pertea G."/>
            <person name="Grossman N."/>
            <person name="Wear M.P."/>
            <person name="Jia B."/>
            <person name="Miller H."/>
            <person name="Casadevall A."/>
            <person name="Timp W."/>
            <person name="Zhang S.X."/>
            <person name="Salzberg S.L."/>
        </authorList>
    </citation>
    <scope>NUCLEOTIDE SEQUENCE [LARGE SCALE GENOMIC DNA]</scope>
    <source>
        <strain evidence="2 3">JHH-5317</strain>
    </source>
</reference>
<keyword evidence="3" id="KW-1185">Reference proteome</keyword>
<dbReference type="Gene3D" id="1.20.120.520">
    <property type="entry name" value="nmb1532 protein domain like"/>
    <property type="match status" value="1"/>
</dbReference>
<feature type="domain" description="Hemerythrin-like" evidence="1">
    <location>
        <begin position="35"/>
        <end position="155"/>
    </location>
</feature>
<dbReference type="AlphaFoldDB" id="A0A2N3N6X5"/>
<proteinExistence type="predicted"/>
<dbReference type="PANTHER" id="PTHR38048">
    <property type="entry name" value="EXPRESSED PROTEIN"/>
    <property type="match status" value="1"/>
</dbReference>
<dbReference type="Proteomes" id="UP000233524">
    <property type="component" value="Unassembled WGS sequence"/>
</dbReference>
<dbReference type="EMBL" id="NLAX01000700">
    <property type="protein sequence ID" value="PKS08181.1"/>
    <property type="molecule type" value="Genomic_DNA"/>
</dbReference>
<dbReference type="InterPro" id="IPR012312">
    <property type="entry name" value="Hemerythrin-like"/>
</dbReference>
<dbReference type="PANTHER" id="PTHR38048:SF2">
    <property type="entry name" value="HEMERYTHRIN-LIKE DOMAIN-CONTAINING PROTEIN"/>
    <property type="match status" value="1"/>
</dbReference>